<dbReference type="PANTHER" id="PTHR45929">
    <property type="entry name" value="JAK PATHWAY SIGNAL TRANSDUCTION ADAPTOR MOLECULE"/>
    <property type="match status" value="1"/>
</dbReference>
<feature type="domain" description="SH3" evidence="11">
    <location>
        <begin position="221"/>
        <end position="280"/>
    </location>
</feature>
<dbReference type="InterPro" id="IPR050670">
    <property type="entry name" value="STAM"/>
</dbReference>
<dbReference type="GO" id="GO:0010008">
    <property type="term" value="C:endosome membrane"/>
    <property type="evidence" value="ECO:0007669"/>
    <property type="project" value="UniProtKB-SubCell"/>
</dbReference>
<reference evidence="13" key="1">
    <citation type="journal article" date="2021" name="Open Biol.">
        <title>Shared evolutionary footprints suggest mitochondrial oxidative damage underlies multiple complex I losses in fungi.</title>
        <authorList>
            <person name="Schikora-Tamarit M.A."/>
            <person name="Marcet-Houben M."/>
            <person name="Nosek J."/>
            <person name="Gabaldon T."/>
        </authorList>
    </citation>
    <scope>NUCLEOTIDE SEQUENCE</scope>
    <source>
        <strain evidence="13">NCAIM Y.01608</strain>
    </source>
</reference>
<dbReference type="InterPro" id="IPR036028">
    <property type="entry name" value="SH3-like_dom_sf"/>
</dbReference>
<dbReference type="SMART" id="SM00326">
    <property type="entry name" value="SH3"/>
    <property type="match status" value="1"/>
</dbReference>
<dbReference type="PROSITE" id="PS50330">
    <property type="entry name" value="UIM"/>
    <property type="match status" value="1"/>
</dbReference>
<keyword evidence="7" id="KW-0967">Endosome</keyword>
<comment type="caution">
    <text evidence="13">The sequence shown here is derived from an EMBL/GenBank/DDBJ whole genome shotgun (WGS) entry which is preliminary data.</text>
</comment>
<dbReference type="InterPro" id="IPR001452">
    <property type="entry name" value="SH3_domain"/>
</dbReference>
<dbReference type="Pfam" id="PF00018">
    <property type="entry name" value="SH3_1"/>
    <property type="match status" value="1"/>
</dbReference>
<evidence type="ECO:0000256" key="2">
    <source>
        <dbReference type="ARBA" id="ARBA00009666"/>
    </source>
</evidence>
<dbReference type="PRINTS" id="PR00452">
    <property type="entry name" value="SH3DOMAIN"/>
</dbReference>
<dbReference type="Gene3D" id="2.30.30.40">
    <property type="entry name" value="SH3 Domains"/>
    <property type="match status" value="1"/>
</dbReference>
<accession>A0A9P8PTF5</accession>
<dbReference type="PANTHER" id="PTHR45929:SF3">
    <property type="entry name" value="JAK PATHWAY SIGNAL TRANSDUCTION ADAPTOR MOLECULE"/>
    <property type="match status" value="1"/>
</dbReference>
<dbReference type="GO" id="GO:0033565">
    <property type="term" value="C:ESCRT-0 complex"/>
    <property type="evidence" value="ECO:0007669"/>
    <property type="project" value="TreeGrafter"/>
</dbReference>
<dbReference type="GO" id="GO:0043130">
    <property type="term" value="F:ubiquitin binding"/>
    <property type="evidence" value="ECO:0007669"/>
    <property type="project" value="InterPro"/>
</dbReference>
<dbReference type="SMART" id="SM00726">
    <property type="entry name" value="UIM"/>
    <property type="match status" value="1"/>
</dbReference>
<evidence type="ECO:0000256" key="1">
    <source>
        <dbReference type="ARBA" id="ARBA00004125"/>
    </source>
</evidence>
<dbReference type="Pfam" id="PF00790">
    <property type="entry name" value="VHS"/>
    <property type="match status" value="1"/>
</dbReference>
<feature type="region of interest" description="Disordered" evidence="10">
    <location>
        <begin position="383"/>
        <end position="411"/>
    </location>
</feature>
<feature type="domain" description="VHS" evidence="12">
    <location>
        <begin position="21"/>
        <end position="152"/>
    </location>
</feature>
<evidence type="ECO:0000259" key="12">
    <source>
        <dbReference type="PROSITE" id="PS50179"/>
    </source>
</evidence>
<sequence>MWIPFYIHFICMSLKESIDKATSAELTEDDFGLLLDVVDIVKSDADTNIEESVDIIKTKLESNNANVILRSVSLLDFLAENCGAMMRGQIAKRSFVNNYLVKLVNDPKMHNSIKYAVIKEIYKLSKSFKGDESLRAMEDSFKELQKKYLYLCQQAVSEVDGTPKPASGEEDEELRKAIEMSLRETGPPFSERQSTTVAEQAFNVPAAAPEHAQAPAPAPVPAPEKVRALYDLQSNDDDTLSFKKDDIIVVVEKVNDDWIRGCLNGNLGIVPVNYVEKVPQATERELAELVTLLDNSFNVEVLLSKLIDLKTRVASQPISSQEFESILIRDQIPGKLDQLSHTRETLRQILDLYKLKVLELQSMQRNVDASVELYHQLLREAKNSQPLPSPNPTTFGFNPQQSQYQIQSPPF</sequence>
<dbReference type="SMART" id="SM00288">
    <property type="entry name" value="VHS"/>
    <property type="match status" value="1"/>
</dbReference>
<keyword evidence="5 9" id="KW-0728">SH3 domain</keyword>
<evidence type="ECO:0000259" key="11">
    <source>
        <dbReference type="PROSITE" id="PS50002"/>
    </source>
</evidence>
<dbReference type="GO" id="GO:0035091">
    <property type="term" value="F:phosphatidylinositol binding"/>
    <property type="evidence" value="ECO:0007669"/>
    <property type="project" value="InterPro"/>
</dbReference>
<evidence type="ECO:0000256" key="7">
    <source>
        <dbReference type="ARBA" id="ARBA00022753"/>
    </source>
</evidence>
<dbReference type="EMBL" id="JAEUBD010000095">
    <property type="protein sequence ID" value="KAH3678023.1"/>
    <property type="molecule type" value="Genomic_DNA"/>
</dbReference>
<evidence type="ECO:0000313" key="13">
    <source>
        <dbReference type="EMBL" id="KAH3678023.1"/>
    </source>
</evidence>
<dbReference type="CDD" id="cd16978">
    <property type="entry name" value="VHS_HSE1"/>
    <property type="match status" value="1"/>
</dbReference>
<dbReference type="Proteomes" id="UP000788993">
    <property type="component" value="Unassembled WGS sequence"/>
</dbReference>
<dbReference type="AlphaFoldDB" id="A0A9P8PTF5"/>
<dbReference type="CDD" id="cd00174">
    <property type="entry name" value="SH3"/>
    <property type="match status" value="1"/>
</dbReference>
<dbReference type="InterPro" id="IPR002014">
    <property type="entry name" value="VHS_dom"/>
</dbReference>
<feature type="compositionally biased region" description="Low complexity" evidence="10">
    <location>
        <begin position="399"/>
        <end position="411"/>
    </location>
</feature>
<dbReference type="InterPro" id="IPR003903">
    <property type="entry name" value="UIM_dom"/>
</dbReference>
<dbReference type="PROSITE" id="PS50179">
    <property type="entry name" value="VHS"/>
    <property type="match status" value="1"/>
</dbReference>
<dbReference type="InterPro" id="IPR008942">
    <property type="entry name" value="ENTH_VHS"/>
</dbReference>
<evidence type="ECO:0000256" key="8">
    <source>
        <dbReference type="ARBA" id="ARBA00022927"/>
    </source>
</evidence>
<dbReference type="SUPFAM" id="SSF48464">
    <property type="entry name" value="ENTH/VHS domain"/>
    <property type="match status" value="1"/>
</dbReference>
<keyword evidence="8" id="KW-0653">Protein transport</keyword>
<keyword evidence="14" id="KW-1185">Reference proteome</keyword>
<dbReference type="GO" id="GO:0043328">
    <property type="term" value="P:protein transport to vacuole involved in ubiquitin-dependent protein catabolic process via the multivesicular body sorting pathway"/>
    <property type="evidence" value="ECO:0007669"/>
    <property type="project" value="TreeGrafter"/>
</dbReference>
<evidence type="ECO:0000256" key="5">
    <source>
        <dbReference type="ARBA" id="ARBA00022443"/>
    </source>
</evidence>
<name>A0A9P8PTF5_9ASCO</name>
<dbReference type="FunFam" id="2.30.30.40:FF:000072">
    <property type="entry name" value="Unconventional Myosin IB"/>
    <property type="match status" value="1"/>
</dbReference>
<evidence type="ECO:0000256" key="9">
    <source>
        <dbReference type="PROSITE-ProRule" id="PRU00192"/>
    </source>
</evidence>
<organism evidence="13 14">
    <name type="scientific">Ogataea polymorpha</name>
    <dbReference type="NCBI Taxonomy" id="460523"/>
    <lineage>
        <taxon>Eukaryota</taxon>
        <taxon>Fungi</taxon>
        <taxon>Dikarya</taxon>
        <taxon>Ascomycota</taxon>
        <taxon>Saccharomycotina</taxon>
        <taxon>Pichiomycetes</taxon>
        <taxon>Pichiales</taxon>
        <taxon>Pichiaceae</taxon>
        <taxon>Ogataea</taxon>
    </lineage>
</organism>
<dbReference type="PROSITE" id="PS50002">
    <property type="entry name" value="SH3"/>
    <property type="match status" value="1"/>
</dbReference>
<proteinExistence type="inferred from homology"/>
<dbReference type="SUPFAM" id="SSF50044">
    <property type="entry name" value="SH3-domain"/>
    <property type="match status" value="1"/>
</dbReference>
<keyword evidence="6" id="KW-0813">Transport</keyword>
<protein>
    <recommendedName>
        <fullName evidence="3">Class E vacuolar protein-sorting machinery protein HSE1</fullName>
    </recommendedName>
    <alternativeName>
        <fullName evidence="4">Class E vacuolar protein-sorting machinery protein hse1</fullName>
    </alternativeName>
</protein>
<evidence type="ECO:0000256" key="4">
    <source>
        <dbReference type="ARBA" id="ARBA00018978"/>
    </source>
</evidence>
<evidence type="ECO:0000256" key="6">
    <source>
        <dbReference type="ARBA" id="ARBA00022448"/>
    </source>
</evidence>
<gene>
    <name evidence="13" type="ORF">OGATHE_000678</name>
</gene>
<comment type="subcellular location">
    <subcellularLocation>
        <location evidence="1">Endosome membrane</location>
        <topology evidence="1">Peripheral membrane protein</topology>
        <orientation evidence="1">Cytoplasmic side</orientation>
    </subcellularLocation>
</comment>
<evidence type="ECO:0000256" key="10">
    <source>
        <dbReference type="SAM" id="MobiDB-lite"/>
    </source>
</evidence>
<evidence type="ECO:0000313" key="14">
    <source>
        <dbReference type="Proteomes" id="UP000788993"/>
    </source>
</evidence>
<comment type="similarity">
    <text evidence="2">Belongs to the STAM family.</text>
</comment>
<reference evidence="13" key="2">
    <citation type="submission" date="2021-01" db="EMBL/GenBank/DDBJ databases">
        <authorList>
            <person name="Schikora-Tamarit M.A."/>
        </authorList>
    </citation>
    <scope>NUCLEOTIDE SEQUENCE</scope>
    <source>
        <strain evidence="13">NCAIM Y.01608</strain>
    </source>
</reference>
<evidence type="ECO:0000256" key="3">
    <source>
        <dbReference type="ARBA" id="ARBA00017923"/>
    </source>
</evidence>
<dbReference type="Gene3D" id="1.25.40.90">
    <property type="match status" value="1"/>
</dbReference>